<gene>
    <name evidence="2" type="ORF">DWB68_14700</name>
</gene>
<evidence type="ECO:0000313" key="3">
    <source>
        <dbReference type="Proteomes" id="UP000265419"/>
    </source>
</evidence>
<dbReference type="AlphaFoldDB" id="A0A399J6F6"/>
<dbReference type="EMBL" id="QQXK01000039">
    <property type="protein sequence ID" value="RII41043.1"/>
    <property type="molecule type" value="Genomic_DNA"/>
</dbReference>
<sequence>MSSTTVGAARVPLPDGTVLRGVRALPQHPVATVLVQTPYGAAAQEPMARSWAARGIECWVLDVRGRYASGGAWIPYRHVAEDGVEAAAWAREHGSGGPLLLHGASYAAHTALETARALHLEGATPADGVAVSVPVLGPGETAWDRHGRPLISERVGWWHEHGFGPRSRNPLDAAEAQRRVNAVRARGVGVAEAWGWPSATRRAWHELWSSPRVDPALRWGGMRSPLLVIGGRHDPFRREAAAIARGWGGPSQHAEGPWGHGLLADLAPGHARGDVVAAGGPGAVLDGWLASTVPDARVRRNTVPAPPRGAYRLVSELRPAARSWTHTTTAERPRP</sequence>
<dbReference type="Pfam" id="PF02129">
    <property type="entry name" value="Peptidase_S15"/>
    <property type="match status" value="1"/>
</dbReference>
<evidence type="ECO:0000259" key="1">
    <source>
        <dbReference type="Pfam" id="PF02129"/>
    </source>
</evidence>
<dbReference type="Proteomes" id="UP000265419">
    <property type="component" value="Unassembled WGS sequence"/>
</dbReference>
<dbReference type="Gene3D" id="1.10.3020.10">
    <property type="entry name" value="alpha-amino acid ester hydrolase ( Helical cap domain)"/>
    <property type="match status" value="1"/>
</dbReference>
<accession>A0A399J6F6</accession>
<protein>
    <recommendedName>
        <fullName evidence="1">Xaa-Pro dipeptidyl-peptidase-like domain-containing protein</fullName>
    </recommendedName>
</protein>
<dbReference type="InterPro" id="IPR029058">
    <property type="entry name" value="AB_hydrolase_fold"/>
</dbReference>
<dbReference type="InterPro" id="IPR000383">
    <property type="entry name" value="Xaa-Pro-like_dom"/>
</dbReference>
<proteinExistence type="predicted"/>
<comment type="caution">
    <text evidence="2">The sequence shown here is derived from an EMBL/GenBank/DDBJ whole genome shotgun (WGS) entry which is preliminary data.</text>
</comment>
<reference evidence="2 3" key="1">
    <citation type="submission" date="2018-07" db="EMBL/GenBank/DDBJ databases">
        <title>Arthrobacter sp. nov., isolated from raw cow's milk with high bacterial count.</title>
        <authorList>
            <person name="Hahne J."/>
            <person name="Isele D."/>
            <person name="Lipski A."/>
        </authorList>
    </citation>
    <scope>NUCLEOTIDE SEQUENCE [LARGE SCALE GENOMIC DNA]</scope>
    <source>
        <strain evidence="2 3">JZ R-35</strain>
    </source>
</reference>
<evidence type="ECO:0000313" key="2">
    <source>
        <dbReference type="EMBL" id="RII41043.1"/>
    </source>
</evidence>
<name>A0A399J6F6_9MICC</name>
<keyword evidence="3" id="KW-1185">Reference proteome</keyword>
<organism evidence="2 3">
    <name type="scientific">Galactobacter valiniphilus</name>
    <dbReference type="NCBI Taxonomy" id="2676122"/>
    <lineage>
        <taxon>Bacteria</taxon>
        <taxon>Bacillati</taxon>
        <taxon>Actinomycetota</taxon>
        <taxon>Actinomycetes</taxon>
        <taxon>Micrococcales</taxon>
        <taxon>Micrococcaceae</taxon>
        <taxon>Galactobacter</taxon>
    </lineage>
</organism>
<dbReference type="SUPFAM" id="SSF53474">
    <property type="entry name" value="alpha/beta-Hydrolases"/>
    <property type="match status" value="1"/>
</dbReference>
<dbReference type="RefSeq" id="WP_119425872.1">
    <property type="nucleotide sequence ID" value="NZ_QQXK01000039.1"/>
</dbReference>
<dbReference type="Gene3D" id="3.40.50.1820">
    <property type="entry name" value="alpha/beta hydrolase"/>
    <property type="match status" value="1"/>
</dbReference>
<feature type="domain" description="Xaa-Pro dipeptidyl-peptidase-like" evidence="1">
    <location>
        <begin position="15"/>
        <end position="261"/>
    </location>
</feature>
<dbReference type="GO" id="GO:0016787">
    <property type="term" value="F:hydrolase activity"/>
    <property type="evidence" value="ECO:0007669"/>
    <property type="project" value="InterPro"/>
</dbReference>